<accession>A0A420UXX5</accession>
<dbReference type="RefSeq" id="WP_043472623.1">
    <property type="nucleotide sequence ID" value="NZ_JNAD02000013.1"/>
</dbReference>
<dbReference type="Proteomes" id="UP000028058">
    <property type="component" value="Unassembled WGS sequence"/>
</dbReference>
<comment type="caution">
    <text evidence="1">The sequence shown here is derived from an EMBL/GenBank/DDBJ whole genome shotgun (WGS) entry which is preliminary data.</text>
</comment>
<evidence type="ECO:0000313" key="1">
    <source>
        <dbReference type="EMBL" id="RKM92576.1"/>
    </source>
</evidence>
<protein>
    <submittedName>
        <fullName evidence="1">Uncharacterized protein</fullName>
    </submittedName>
</protein>
<dbReference type="AlphaFoldDB" id="A0A420UXX5"/>
<gene>
    <name evidence="1" type="ORF">SFRA_024620</name>
</gene>
<reference evidence="1 2" key="1">
    <citation type="journal article" date="2014" name="Genome Announc.">
        <title>Draft Genome Sequence of Streptomyces fradiae ATCC 19609, a Strain Highly Sensitive to Antibiotics.</title>
        <authorList>
            <person name="Bekker O.B."/>
            <person name="Klimina K.M."/>
            <person name="Vatlin A.A."/>
            <person name="Zakharevich N.V."/>
            <person name="Kasianov A.S."/>
            <person name="Danilenko V.N."/>
        </authorList>
    </citation>
    <scope>NUCLEOTIDE SEQUENCE [LARGE SCALE GENOMIC DNA]</scope>
    <source>
        <strain evidence="1 2">ATCC 19609</strain>
    </source>
</reference>
<keyword evidence="2" id="KW-1185">Reference proteome</keyword>
<evidence type="ECO:0000313" key="2">
    <source>
        <dbReference type="Proteomes" id="UP000028058"/>
    </source>
</evidence>
<organism evidence="1 2">
    <name type="scientific">Streptomyces xinghaiensis</name>
    <dbReference type="NCBI Taxonomy" id="1038928"/>
    <lineage>
        <taxon>Bacteria</taxon>
        <taxon>Bacillati</taxon>
        <taxon>Actinomycetota</taxon>
        <taxon>Actinomycetes</taxon>
        <taxon>Kitasatosporales</taxon>
        <taxon>Streptomycetaceae</taxon>
        <taxon>Streptomyces</taxon>
    </lineage>
</organism>
<proteinExistence type="predicted"/>
<name>A0A420UXX5_9ACTN</name>
<sequence length="117" mass="13184">MARIDRIEYVTADELGDLDTVTWIAEEFAGMDGWDGRDFALLAVSEPIPGRVERSVRTYLTEDIAWARMLESALRTGQPVTLTPEVVAEKLPVWREGWVFADLDHATTPPTDHITEI</sequence>
<dbReference type="EMBL" id="JNAD02000013">
    <property type="protein sequence ID" value="RKM92576.1"/>
    <property type="molecule type" value="Genomic_DNA"/>
</dbReference>